<feature type="compositionally biased region" description="Polar residues" evidence="1">
    <location>
        <begin position="370"/>
        <end position="382"/>
    </location>
</feature>
<evidence type="ECO:0000313" key="4">
    <source>
        <dbReference type="EMBL" id="KAI1871700.1"/>
    </source>
</evidence>
<dbReference type="EMBL" id="JAFIMR010000012">
    <property type="protein sequence ID" value="KAI1871700.1"/>
    <property type="molecule type" value="Genomic_DNA"/>
</dbReference>
<feature type="region of interest" description="Disordered" evidence="1">
    <location>
        <begin position="329"/>
        <end position="397"/>
    </location>
</feature>
<keyword evidence="2" id="KW-0732">Signal</keyword>
<comment type="caution">
    <text evidence="4">The sequence shown here is derived from an EMBL/GenBank/DDBJ whole genome shotgun (WGS) entry which is preliminary data.</text>
</comment>
<accession>A0A9P9WN47</accession>
<protein>
    <recommendedName>
        <fullName evidence="3">Apple domain-containing protein</fullName>
    </recommendedName>
</protein>
<feature type="domain" description="Apple" evidence="3">
    <location>
        <begin position="266"/>
        <end position="311"/>
    </location>
</feature>
<feature type="chain" id="PRO_5040298640" description="Apple domain-containing protein" evidence="2">
    <location>
        <begin position="23"/>
        <end position="486"/>
    </location>
</feature>
<reference evidence="4" key="1">
    <citation type="submission" date="2021-03" db="EMBL/GenBank/DDBJ databases">
        <title>Revisited historic fungal species revealed as producer of novel bioactive compounds through whole genome sequencing and comparative genomics.</title>
        <authorList>
            <person name="Vignolle G.A."/>
            <person name="Hochenegger N."/>
            <person name="Mach R.L."/>
            <person name="Mach-Aigner A.R."/>
            <person name="Javad Rahimi M."/>
            <person name="Salim K.A."/>
            <person name="Chan C.M."/>
            <person name="Lim L.B.L."/>
            <person name="Cai F."/>
            <person name="Druzhinina I.S."/>
            <person name="U'Ren J.M."/>
            <person name="Derntl C."/>
        </authorList>
    </citation>
    <scope>NUCLEOTIDE SEQUENCE</scope>
    <source>
        <strain evidence="4">TUCIM 5799</strain>
    </source>
</reference>
<dbReference type="Pfam" id="PF00024">
    <property type="entry name" value="PAN_1"/>
    <property type="match status" value="2"/>
</dbReference>
<feature type="domain" description="Apple" evidence="3">
    <location>
        <begin position="424"/>
        <end position="466"/>
    </location>
</feature>
<feature type="compositionally biased region" description="Pro residues" evidence="1">
    <location>
        <begin position="338"/>
        <end position="361"/>
    </location>
</feature>
<gene>
    <name evidence="4" type="ORF">JX265_005686</name>
</gene>
<evidence type="ECO:0000256" key="1">
    <source>
        <dbReference type="SAM" id="MobiDB-lite"/>
    </source>
</evidence>
<feature type="signal peptide" evidence="2">
    <location>
        <begin position="1"/>
        <end position="22"/>
    </location>
</feature>
<name>A0A9P9WN47_9PEZI</name>
<evidence type="ECO:0000259" key="3">
    <source>
        <dbReference type="Pfam" id="PF00024"/>
    </source>
</evidence>
<dbReference type="Proteomes" id="UP000829685">
    <property type="component" value="Unassembled WGS sequence"/>
</dbReference>
<dbReference type="OrthoDB" id="4319333at2759"/>
<dbReference type="InterPro" id="IPR003609">
    <property type="entry name" value="Pan_app"/>
</dbReference>
<keyword evidence="5" id="KW-1185">Reference proteome</keyword>
<evidence type="ECO:0000313" key="5">
    <source>
        <dbReference type="Proteomes" id="UP000829685"/>
    </source>
</evidence>
<dbReference type="Gene3D" id="3.50.4.10">
    <property type="entry name" value="Hepatocyte Growth Factor"/>
    <property type="match status" value="2"/>
</dbReference>
<dbReference type="AlphaFoldDB" id="A0A9P9WN47"/>
<sequence length="486" mass="51209">MVGFSLGKSTLCLMLGASMVVAVDPSPADKKFWDDKCKAKHGQLYSMVFDSNGKPTTTCRAPPFKGCYWGPYTNPKTNQPGCCEKGNGEFSTDPIATLEGGCCVKPQKYSFDVGANQGGCCPQGQHLSWDTSVQPLLRDGKCCDPGFDTSVDKATKQSYCCPQGLSYVSDPATLKGDCCEPGKIFSIDAGTGKGECCDNGQVYSIDPSTGKGSCCAANAEFKCDCKCTPKPPVDYNPECPKNHLQIIENGGKKWKIFCELINHGANDISITPNVPNHGQCINNCAKDSKCVRAIYNANIKTCYLRTHGNKEDAKTPGGYASAHLIEDSNNANTAAPPQSSPPATAPPATSPPASNPPPSSPPTTNVPSTDAPSTAPPQSSGSPGDIGDPKHCPDVGNRHVDVGGVMYEIQCTKGVSENFPDYRVASAADIGECAALCTADPKCQGVNFYDDGGSDGCLMMSEHEYPATGTPRPGDNLISAVPIKKR</sequence>
<evidence type="ECO:0000256" key="2">
    <source>
        <dbReference type="SAM" id="SignalP"/>
    </source>
</evidence>
<proteinExistence type="predicted"/>
<feature type="compositionally biased region" description="Basic and acidic residues" evidence="1">
    <location>
        <begin position="387"/>
        <end position="397"/>
    </location>
</feature>
<organism evidence="4 5">
    <name type="scientific">Neoarthrinium moseri</name>
    <dbReference type="NCBI Taxonomy" id="1658444"/>
    <lineage>
        <taxon>Eukaryota</taxon>
        <taxon>Fungi</taxon>
        <taxon>Dikarya</taxon>
        <taxon>Ascomycota</taxon>
        <taxon>Pezizomycotina</taxon>
        <taxon>Sordariomycetes</taxon>
        <taxon>Xylariomycetidae</taxon>
        <taxon>Amphisphaeriales</taxon>
        <taxon>Apiosporaceae</taxon>
        <taxon>Neoarthrinium</taxon>
    </lineage>
</organism>